<keyword evidence="1" id="KW-0862">Zinc</keyword>
<dbReference type="OrthoDB" id="10294436at2759"/>
<reference evidence="5" key="1">
    <citation type="submission" date="2017-10" db="EMBL/GenBank/DDBJ databases">
        <title>Rapid genome shrinkage in a self-fertile nematode reveals novel sperm competition proteins.</title>
        <authorList>
            <person name="Yin D."/>
            <person name="Schwarz E.M."/>
            <person name="Thomas C.G."/>
            <person name="Felde R.L."/>
            <person name="Korf I.F."/>
            <person name="Cutter A.D."/>
            <person name="Schartner C.M."/>
            <person name="Ralston E.J."/>
            <person name="Meyer B.J."/>
            <person name="Haag E.S."/>
        </authorList>
    </citation>
    <scope>NUCLEOTIDE SEQUENCE [LARGE SCALE GENOMIC DNA]</scope>
    <source>
        <strain evidence="5">JU1422</strain>
    </source>
</reference>
<accession>A0A2G5UJ67</accession>
<dbReference type="GO" id="GO:0008270">
    <property type="term" value="F:zinc ion binding"/>
    <property type="evidence" value="ECO:0007669"/>
    <property type="project" value="UniProtKB-KW"/>
</dbReference>
<keyword evidence="1" id="KW-0479">Metal-binding</keyword>
<sequence>METLEYNEKLLQSYLKHDHHCKKVYRCYYLSKEDVKCEFMGSHSAMIEHFATHTGCYNCACKRCGKKFVELLGFSNHLKECGMHYDLMLLPCSMFASYLHSRLYSCCVSMDTQPNAIQFRETQEDDYWEWKGVHFVTVERNLPENSWTQFTTESTVAPGKMISPIHSTFYRTMGMEHLAAHQRMQMEQSSGGKGRKRKASPSGCESSGHESPSFHKRQARRKSSDEDLPAFPPFPMFMAQPIHPSQSTSFVNPFGVTCFPLSPLQTPYYTPSE</sequence>
<feature type="domain" description="C2H2-type" evidence="3">
    <location>
        <begin position="57"/>
        <end position="84"/>
    </location>
</feature>
<protein>
    <recommendedName>
        <fullName evidence="3">C2H2-type domain-containing protein</fullName>
    </recommendedName>
</protein>
<organism evidence="4 5">
    <name type="scientific">Caenorhabditis nigoni</name>
    <dbReference type="NCBI Taxonomy" id="1611254"/>
    <lineage>
        <taxon>Eukaryota</taxon>
        <taxon>Metazoa</taxon>
        <taxon>Ecdysozoa</taxon>
        <taxon>Nematoda</taxon>
        <taxon>Chromadorea</taxon>
        <taxon>Rhabditida</taxon>
        <taxon>Rhabditina</taxon>
        <taxon>Rhabditomorpha</taxon>
        <taxon>Rhabditoidea</taxon>
        <taxon>Rhabditidae</taxon>
        <taxon>Peloderinae</taxon>
        <taxon>Caenorhabditis</taxon>
    </lineage>
</organism>
<keyword evidence="1" id="KW-0863">Zinc-finger</keyword>
<comment type="caution">
    <text evidence="4">The sequence shown here is derived from an EMBL/GenBank/DDBJ whole genome shotgun (WGS) entry which is preliminary data.</text>
</comment>
<evidence type="ECO:0000256" key="2">
    <source>
        <dbReference type="SAM" id="MobiDB-lite"/>
    </source>
</evidence>
<dbReference type="InterPro" id="IPR013087">
    <property type="entry name" value="Znf_C2H2_type"/>
</dbReference>
<name>A0A2G5UJ67_9PELO</name>
<gene>
    <name evidence="4" type="primary">Cnig_chr_III.g11221</name>
    <name evidence="4" type="ORF">B9Z55_011221</name>
</gene>
<dbReference type="AlphaFoldDB" id="A0A2G5UJ67"/>
<evidence type="ECO:0000256" key="1">
    <source>
        <dbReference type="PROSITE-ProRule" id="PRU00042"/>
    </source>
</evidence>
<evidence type="ECO:0000259" key="3">
    <source>
        <dbReference type="PROSITE" id="PS50157"/>
    </source>
</evidence>
<dbReference type="PROSITE" id="PS50157">
    <property type="entry name" value="ZINC_FINGER_C2H2_2"/>
    <property type="match status" value="1"/>
</dbReference>
<proteinExistence type="predicted"/>
<evidence type="ECO:0000313" key="4">
    <source>
        <dbReference type="EMBL" id="PIC39578.1"/>
    </source>
</evidence>
<evidence type="ECO:0000313" key="5">
    <source>
        <dbReference type="Proteomes" id="UP000230233"/>
    </source>
</evidence>
<feature type="region of interest" description="Disordered" evidence="2">
    <location>
        <begin position="182"/>
        <end position="239"/>
    </location>
</feature>
<dbReference type="EMBL" id="PDUG01000003">
    <property type="protein sequence ID" value="PIC39578.1"/>
    <property type="molecule type" value="Genomic_DNA"/>
</dbReference>
<keyword evidence="5" id="KW-1185">Reference proteome</keyword>
<dbReference type="Proteomes" id="UP000230233">
    <property type="component" value="Chromosome III"/>
</dbReference>